<evidence type="ECO:0000313" key="1">
    <source>
        <dbReference type="EMBL" id="EXJ13351.1"/>
    </source>
</evidence>
<dbReference type="AlphaFoldDB" id="W9V932"/>
<organism evidence="1 2">
    <name type="scientific">Imhoffiella purpurea</name>
    <dbReference type="NCBI Taxonomy" id="1249627"/>
    <lineage>
        <taxon>Bacteria</taxon>
        <taxon>Pseudomonadati</taxon>
        <taxon>Pseudomonadota</taxon>
        <taxon>Gammaproteobacteria</taxon>
        <taxon>Chromatiales</taxon>
        <taxon>Chromatiaceae</taxon>
        <taxon>Imhoffiella</taxon>
    </lineage>
</organism>
<dbReference type="STRING" id="1249627.D779_3823"/>
<evidence type="ECO:0000313" key="2">
    <source>
        <dbReference type="Proteomes" id="UP000019460"/>
    </source>
</evidence>
<name>W9V932_9GAMM</name>
<protein>
    <submittedName>
        <fullName evidence="1">Uncharacterized protein</fullName>
    </submittedName>
</protein>
<keyword evidence="2" id="KW-1185">Reference proteome</keyword>
<dbReference type="Proteomes" id="UP000019460">
    <property type="component" value="Unassembled WGS sequence"/>
</dbReference>
<comment type="caution">
    <text evidence="1">The sequence shown here is derived from an EMBL/GenBank/DDBJ whole genome shotgun (WGS) entry which is preliminary data.</text>
</comment>
<dbReference type="EMBL" id="AONC01000072">
    <property type="protein sequence ID" value="EXJ13351.1"/>
    <property type="molecule type" value="Genomic_DNA"/>
</dbReference>
<gene>
    <name evidence="1" type="ORF">D779_3823</name>
</gene>
<proteinExistence type="predicted"/>
<reference evidence="1 2" key="1">
    <citation type="submission" date="2012-11" db="EMBL/GenBank/DDBJ databases">
        <title>Genome assembly of Thiorhodococcus sp. AK35.</title>
        <authorList>
            <person name="Nupur N."/>
            <person name="Khatri I."/>
            <person name="Subramanian S."/>
            <person name="Pinnaka A."/>
        </authorList>
    </citation>
    <scope>NUCLEOTIDE SEQUENCE [LARGE SCALE GENOMIC DNA]</scope>
    <source>
        <strain evidence="1 2">AK35</strain>
    </source>
</reference>
<accession>W9V932</accession>
<sequence>MVAALLGHAAASGSGTGPLVWVDIGMDRLPMHSLEAWLPGEAGS</sequence>